<dbReference type="AlphaFoldDB" id="A0A9N9U587"/>
<accession>A0A9N9U587</accession>
<reference evidence="3 4" key="2">
    <citation type="submission" date="2021-10" db="EMBL/GenBank/DDBJ databases">
        <authorList>
            <person name="Piombo E."/>
        </authorList>
    </citation>
    <scope>NUCLEOTIDE SEQUENCE [LARGE SCALE GENOMIC DNA]</scope>
</reference>
<evidence type="ECO:0000256" key="1">
    <source>
        <dbReference type="SAM" id="Phobius"/>
    </source>
</evidence>
<feature type="domain" description="Heterokaryon incompatibility" evidence="2">
    <location>
        <begin position="22"/>
        <end position="124"/>
    </location>
</feature>
<organism evidence="3 4">
    <name type="scientific">Clonostachys byssicola</name>
    <dbReference type="NCBI Taxonomy" id="160290"/>
    <lineage>
        <taxon>Eukaryota</taxon>
        <taxon>Fungi</taxon>
        <taxon>Dikarya</taxon>
        <taxon>Ascomycota</taxon>
        <taxon>Pezizomycotina</taxon>
        <taxon>Sordariomycetes</taxon>
        <taxon>Hypocreomycetidae</taxon>
        <taxon>Hypocreales</taxon>
        <taxon>Bionectriaceae</taxon>
        <taxon>Clonostachys</taxon>
    </lineage>
</organism>
<dbReference type="PANTHER" id="PTHR10622">
    <property type="entry name" value="HET DOMAIN-CONTAINING PROTEIN"/>
    <property type="match status" value="1"/>
</dbReference>
<dbReference type="EMBL" id="CABFNO020001339">
    <property type="protein sequence ID" value="CAG9982265.1"/>
    <property type="molecule type" value="Genomic_DNA"/>
</dbReference>
<keyword evidence="4" id="KW-1185">Reference proteome</keyword>
<evidence type="ECO:0000259" key="2">
    <source>
        <dbReference type="Pfam" id="PF06985"/>
    </source>
</evidence>
<proteinExistence type="predicted"/>
<reference evidence="4" key="1">
    <citation type="submission" date="2019-06" db="EMBL/GenBank/DDBJ databases">
        <authorList>
            <person name="Broberg M."/>
        </authorList>
    </citation>
    <scope>NUCLEOTIDE SEQUENCE [LARGE SCALE GENOMIC DNA]</scope>
</reference>
<keyword evidence="1" id="KW-0472">Membrane</keyword>
<gene>
    <name evidence="3" type="ORF">CBYS24578_00015762</name>
</gene>
<evidence type="ECO:0000313" key="4">
    <source>
        <dbReference type="Proteomes" id="UP000754883"/>
    </source>
</evidence>
<keyword evidence="1" id="KW-1133">Transmembrane helix</keyword>
<dbReference type="OrthoDB" id="194358at2759"/>
<comment type="caution">
    <text evidence="3">The sequence shown here is derived from an EMBL/GenBank/DDBJ whole genome shotgun (WGS) entry which is preliminary data.</text>
</comment>
<keyword evidence="1" id="KW-0812">Transmembrane</keyword>
<dbReference type="Pfam" id="PF06985">
    <property type="entry name" value="HET"/>
    <property type="match status" value="1"/>
</dbReference>
<sequence>MRLINVRNYQLETFLGSDIPPYAILSHTWGRNEITFGQMPLQVPPAVADASQEGDLEGGYMKIIYACKQALSDGLNYAWVDTCCIDKSSSAELTEAINSMFQWYHQAAVCYAYLSDIDSDSRVHGMMVSNGIERSKWFSRGWTLQELLAPKKLQFFIRGWRYVGTVDELQDVIEERTGIERMYLTKDLSPLMCRHASVATRMSWASGRRTTRLEDQAYCLLGLFDVNMPLLYGEGEKAFIRLQEEIMKSSDDETILAWNWKNGSRTVGQNVHGYLAMSPTCFYNCHDLRRWPSSGGEANFSVTNRGLQVSLPLIHRGGDRYDAILRCNTSMDIDRAVTLPLVKLGPGHGGLLNRVPYFSRSDQVTSIKFVGNETLRSTTICISSRPWWPQIIHDAETIQGFYIRNLPAGCHITHTYPTDGWSPADNFATMKEANDGYEPRYFFGSYYFENFVIRLEHIADRWVCKIASDTEPASPALKKALGRLTFNEHVELMDRRMTVSARLEPILNGFLIVIDLRERTEWVWELGGVLLGALGAGAALAAVGSVTKRRRKKSV</sequence>
<evidence type="ECO:0000313" key="3">
    <source>
        <dbReference type="EMBL" id="CAG9982265.1"/>
    </source>
</evidence>
<name>A0A9N9U587_9HYPO</name>
<dbReference type="PANTHER" id="PTHR10622:SF10">
    <property type="entry name" value="HET DOMAIN-CONTAINING PROTEIN"/>
    <property type="match status" value="1"/>
</dbReference>
<protein>
    <recommendedName>
        <fullName evidence="2">Heterokaryon incompatibility domain-containing protein</fullName>
    </recommendedName>
</protein>
<dbReference type="InterPro" id="IPR010730">
    <property type="entry name" value="HET"/>
</dbReference>
<feature type="transmembrane region" description="Helical" evidence="1">
    <location>
        <begin position="522"/>
        <end position="543"/>
    </location>
</feature>
<dbReference type="Proteomes" id="UP000754883">
    <property type="component" value="Unassembled WGS sequence"/>
</dbReference>